<name>A0A4Y7SI92_COPMI</name>
<sequence length="309" mass="36143">MIHRRPLLLRYQRPIPHYKAWSAKARTAVHTVFSTETFVRSIPVATTVKLYFALVDPYLIFGCEVAINANEKSLRTYESIQRYYMRRALDLQPRSPVAALHVLTGIPPIRHRHVELQLRYAGYAIVQPENHYENRAYRDAIAMHRRKQRSWVTDLEKAMKRLPRYPVRLDVELMESEEGTNELRNQVRESCAHYLHDELESPRTPLLNPRYLPISPDSYQSVLVLRKFLRTIRIPAHRVAVVRLLCADHTLAVEQLRRRRHPDGSRIDTDCRPCRYCGALTETEVHVLFTCEGPGGGSLRDRRKMFLDL</sequence>
<dbReference type="AlphaFoldDB" id="A0A4Y7SI92"/>
<proteinExistence type="predicted"/>
<gene>
    <name evidence="1" type="ORF">FA13DRAFT_1695919</name>
</gene>
<dbReference type="EMBL" id="QPFP01000112">
    <property type="protein sequence ID" value="TEB21388.1"/>
    <property type="molecule type" value="Genomic_DNA"/>
</dbReference>
<evidence type="ECO:0000313" key="1">
    <source>
        <dbReference type="EMBL" id="TEB21388.1"/>
    </source>
</evidence>
<evidence type="ECO:0000313" key="2">
    <source>
        <dbReference type="Proteomes" id="UP000298030"/>
    </source>
</evidence>
<evidence type="ECO:0008006" key="3">
    <source>
        <dbReference type="Google" id="ProtNLM"/>
    </source>
</evidence>
<dbReference type="Proteomes" id="UP000298030">
    <property type="component" value="Unassembled WGS sequence"/>
</dbReference>
<comment type="caution">
    <text evidence="1">The sequence shown here is derived from an EMBL/GenBank/DDBJ whole genome shotgun (WGS) entry which is preliminary data.</text>
</comment>
<dbReference type="OrthoDB" id="3065006at2759"/>
<accession>A0A4Y7SI92</accession>
<organism evidence="1 2">
    <name type="scientific">Coprinellus micaceus</name>
    <name type="common">Glistening ink-cap mushroom</name>
    <name type="synonym">Coprinus micaceus</name>
    <dbReference type="NCBI Taxonomy" id="71717"/>
    <lineage>
        <taxon>Eukaryota</taxon>
        <taxon>Fungi</taxon>
        <taxon>Dikarya</taxon>
        <taxon>Basidiomycota</taxon>
        <taxon>Agaricomycotina</taxon>
        <taxon>Agaricomycetes</taxon>
        <taxon>Agaricomycetidae</taxon>
        <taxon>Agaricales</taxon>
        <taxon>Agaricineae</taxon>
        <taxon>Psathyrellaceae</taxon>
        <taxon>Coprinellus</taxon>
    </lineage>
</organism>
<feature type="non-terminal residue" evidence="1">
    <location>
        <position position="309"/>
    </location>
</feature>
<protein>
    <recommendedName>
        <fullName evidence="3">Reverse transcriptase zinc-binding domain-containing protein</fullName>
    </recommendedName>
</protein>
<reference evidence="1 2" key="1">
    <citation type="journal article" date="2019" name="Nat. Ecol. Evol.">
        <title>Megaphylogeny resolves global patterns of mushroom evolution.</title>
        <authorList>
            <person name="Varga T."/>
            <person name="Krizsan K."/>
            <person name="Foldi C."/>
            <person name="Dima B."/>
            <person name="Sanchez-Garcia M."/>
            <person name="Sanchez-Ramirez S."/>
            <person name="Szollosi G.J."/>
            <person name="Szarkandi J.G."/>
            <person name="Papp V."/>
            <person name="Albert L."/>
            <person name="Andreopoulos W."/>
            <person name="Angelini C."/>
            <person name="Antonin V."/>
            <person name="Barry K.W."/>
            <person name="Bougher N.L."/>
            <person name="Buchanan P."/>
            <person name="Buyck B."/>
            <person name="Bense V."/>
            <person name="Catcheside P."/>
            <person name="Chovatia M."/>
            <person name="Cooper J."/>
            <person name="Damon W."/>
            <person name="Desjardin D."/>
            <person name="Finy P."/>
            <person name="Geml J."/>
            <person name="Haridas S."/>
            <person name="Hughes K."/>
            <person name="Justo A."/>
            <person name="Karasinski D."/>
            <person name="Kautmanova I."/>
            <person name="Kiss B."/>
            <person name="Kocsube S."/>
            <person name="Kotiranta H."/>
            <person name="LaButti K.M."/>
            <person name="Lechner B.E."/>
            <person name="Liimatainen K."/>
            <person name="Lipzen A."/>
            <person name="Lukacs Z."/>
            <person name="Mihaltcheva S."/>
            <person name="Morgado L.N."/>
            <person name="Niskanen T."/>
            <person name="Noordeloos M.E."/>
            <person name="Ohm R.A."/>
            <person name="Ortiz-Santana B."/>
            <person name="Ovrebo C."/>
            <person name="Racz N."/>
            <person name="Riley R."/>
            <person name="Savchenko A."/>
            <person name="Shiryaev A."/>
            <person name="Soop K."/>
            <person name="Spirin V."/>
            <person name="Szebenyi C."/>
            <person name="Tomsovsky M."/>
            <person name="Tulloss R.E."/>
            <person name="Uehling J."/>
            <person name="Grigoriev I.V."/>
            <person name="Vagvolgyi C."/>
            <person name="Papp T."/>
            <person name="Martin F.M."/>
            <person name="Miettinen O."/>
            <person name="Hibbett D.S."/>
            <person name="Nagy L.G."/>
        </authorList>
    </citation>
    <scope>NUCLEOTIDE SEQUENCE [LARGE SCALE GENOMIC DNA]</scope>
    <source>
        <strain evidence="1 2">FP101781</strain>
    </source>
</reference>
<keyword evidence="2" id="KW-1185">Reference proteome</keyword>